<evidence type="ECO:0000256" key="6">
    <source>
        <dbReference type="ARBA" id="ARBA00023134"/>
    </source>
</evidence>
<keyword evidence="7 8" id="KW-0472">Membrane</keyword>
<dbReference type="SUPFAM" id="SSF54980">
    <property type="entry name" value="EF-G C-terminal domain-like"/>
    <property type="match status" value="2"/>
</dbReference>
<evidence type="ECO:0000313" key="10">
    <source>
        <dbReference type="EMBL" id="VDD89464.1"/>
    </source>
</evidence>
<feature type="binding site" evidence="8">
    <location>
        <begin position="48"/>
        <end position="55"/>
    </location>
    <ligand>
        <name>GTP</name>
        <dbReference type="ChEBI" id="CHEBI:37565"/>
    </ligand>
</feature>
<dbReference type="InterPro" id="IPR006297">
    <property type="entry name" value="EF-4"/>
</dbReference>
<accession>A0A0N4V388</accession>
<evidence type="ECO:0000313" key="11">
    <source>
        <dbReference type="Proteomes" id="UP000274131"/>
    </source>
</evidence>
<dbReference type="Pfam" id="PF00679">
    <property type="entry name" value="EFG_C"/>
    <property type="match status" value="1"/>
</dbReference>
<dbReference type="SMART" id="SM00838">
    <property type="entry name" value="EFG_C"/>
    <property type="match status" value="1"/>
</dbReference>
<dbReference type="InterPro" id="IPR000795">
    <property type="entry name" value="T_Tr_GTP-bd_dom"/>
</dbReference>
<dbReference type="GO" id="GO:0005525">
    <property type="term" value="F:GTP binding"/>
    <property type="evidence" value="ECO:0007669"/>
    <property type="project" value="UniProtKB-UniRule"/>
</dbReference>
<comment type="similarity">
    <text evidence="8">Belongs to the GTP-binding elongation factor family. LepA subfamily.</text>
</comment>
<dbReference type="InterPro" id="IPR005225">
    <property type="entry name" value="Small_GTP-bd"/>
</dbReference>
<dbReference type="GO" id="GO:0097177">
    <property type="term" value="F:mitochondrial ribosome binding"/>
    <property type="evidence" value="ECO:0007669"/>
    <property type="project" value="TreeGrafter"/>
</dbReference>
<dbReference type="InterPro" id="IPR004161">
    <property type="entry name" value="EFTu-like_2"/>
</dbReference>
<dbReference type="WBParaSite" id="EVEC_0000450701-mRNA-1">
    <property type="protein sequence ID" value="EVEC_0000450701-mRNA-1"/>
    <property type="gene ID" value="EVEC_0000450701"/>
</dbReference>
<dbReference type="Gene3D" id="3.30.70.2570">
    <property type="entry name" value="Elongation factor 4, C-terminal domain"/>
    <property type="match status" value="1"/>
</dbReference>
<evidence type="ECO:0000313" key="12">
    <source>
        <dbReference type="WBParaSite" id="EVEC_0000450701-mRNA-1"/>
    </source>
</evidence>
<dbReference type="NCBIfam" id="TIGR00231">
    <property type="entry name" value="small_GTP"/>
    <property type="match status" value="1"/>
</dbReference>
<reference evidence="12" key="1">
    <citation type="submission" date="2017-02" db="UniProtKB">
        <authorList>
            <consortium name="WormBaseParasite"/>
        </authorList>
    </citation>
    <scope>IDENTIFICATION</scope>
</reference>
<dbReference type="GO" id="GO:0045727">
    <property type="term" value="P:positive regulation of translation"/>
    <property type="evidence" value="ECO:0007669"/>
    <property type="project" value="UniProtKB-UniRule"/>
</dbReference>
<keyword evidence="4 8" id="KW-0378">Hydrolase</keyword>
<gene>
    <name evidence="10" type="ORF">EVEC_LOCUS4215</name>
</gene>
<keyword evidence="6 8" id="KW-0342">GTP-binding</keyword>
<dbReference type="PANTHER" id="PTHR43512:SF7">
    <property type="entry name" value="TRANSLATION FACTOR GUF1, MITOCHONDRIAL"/>
    <property type="match status" value="1"/>
</dbReference>
<dbReference type="OrthoDB" id="1074at2759"/>
<organism evidence="12">
    <name type="scientific">Enterobius vermicularis</name>
    <name type="common">Human pinworm</name>
    <dbReference type="NCBI Taxonomy" id="51028"/>
    <lineage>
        <taxon>Eukaryota</taxon>
        <taxon>Metazoa</taxon>
        <taxon>Ecdysozoa</taxon>
        <taxon>Nematoda</taxon>
        <taxon>Chromadorea</taxon>
        <taxon>Rhabditida</taxon>
        <taxon>Spirurina</taxon>
        <taxon>Oxyuridomorpha</taxon>
        <taxon>Oxyuroidea</taxon>
        <taxon>Oxyuridae</taxon>
        <taxon>Enterobius</taxon>
    </lineage>
</organism>
<feature type="binding site" evidence="8">
    <location>
        <begin position="162"/>
        <end position="165"/>
    </location>
    <ligand>
        <name>GTP</name>
        <dbReference type="ChEBI" id="CHEBI:37565"/>
    </ligand>
</feature>
<feature type="domain" description="Tr-type G" evidence="9">
    <location>
        <begin position="39"/>
        <end position="215"/>
    </location>
</feature>
<reference evidence="10 11" key="2">
    <citation type="submission" date="2018-10" db="EMBL/GenBank/DDBJ databases">
        <authorList>
            <consortium name="Pathogen Informatics"/>
        </authorList>
    </citation>
    <scope>NUCLEOTIDE SEQUENCE [LARGE SCALE GENOMIC DNA]</scope>
</reference>
<dbReference type="Pfam" id="PF06421">
    <property type="entry name" value="LepA_C"/>
    <property type="match status" value="1"/>
</dbReference>
<comment type="function">
    <text evidence="8">Promotes mitochondrial protein synthesis. May act as a fidelity factor of the translation reaction, by catalyzing a one-codon backward translocation of tRNAs on improperly translocated ribosomes. Binds to mitochondrial ribosomes in a GTP-dependent manner.</text>
</comment>
<comment type="catalytic activity">
    <reaction evidence="8">
        <text>GTP + H2O = GDP + phosphate + H(+)</text>
        <dbReference type="Rhea" id="RHEA:19669"/>
        <dbReference type="ChEBI" id="CHEBI:15377"/>
        <dbReference type="ChEBI" id="CHEBI:15378"/>
        <dbReference type="ChEBI" id="CHEBI:37565"/>
        <dbReference type="ChEBI" id="CHEBI:43474"/>
        <dbReference type="ChEBI" id="CHEBI:58189"/>
        <dbReference type="EC" id="3.6.5.n1"/>
    </reaction>
</comment>
<dbReference type="FunFam" id="2.40.30.10:FF:000015">
    <property type="entry name" value="Translation factor GUF1, mitochondrial"/>
    <property type="match status" value="1"/>
</dbReference>
<name>A0A0N4V388_ENTVE</name>
<dbReference type="Gene3D" id="3.40.50.300">
    <property type="entry name" value="P-loop containing nucleotide triphosphate hydrolases"/>
    <property type="match status" value="1"/>
</dbReference>
<keyword evidence="8" id="KW-0648">Protein biosynthesis</keyword>
<dbReference type="CDD" id="cd03699">
    <property type="entry name" value="EF4_II"/>
    <property type="match status" value="1"/>
</dbReference>
<dbReference type="Gene3D" id="3.30.70.870">
    <property type="entry name" value="Elongation Factor G (Translational Gtpase), domain 3"/>
    <property type="match status" value="1"/>
</dbReference>
<evidence type="ECO:0000256" key="7">
    <source>
        <dbReference type="ARBA" id="ARBA00023136"/>
    </source>
</evidence>
<evidence type="ECO:0000256" key="4">
    <source>
        <dbReference type="ARBA" id="ARBA00022801"/>
    </source>
</evidence>
<evidence type="ECO:0000256" key="2">
    <source>
        <dbReference type="ARBA" id="ARBA00022741"/>
    </source>
</evidence>
<evidence type="ECO:0000256" key="1">
    <source>
        <dbReference type="ARBA" id="ARBA00005454"/>
    </source>
</evidence>
<dbReference type="Gene3D" id="3.30.70.240">
    <property type="match status" value="1"/>
</dbReference>
<keyword evidence="2 8" id="KW-0547">Nucleotide-binding</keyword>
<dbReference type="FunFam" id="3.40.50.300:FF:000078">
    <property type="entry name" value="Elongation factor 4"/>
    <property type="match status" value="1"/>
</dbReference>
<keyword evidence="5 8" id="KW-0496">Mitochondrion</keyword>
<dbReference type="PROSITE" id="PS00301">
    <property type="entry name" value="G_TR_1"/>
    <property type="match status" value="1"/>
</dbReference>
<dbReference type="FunFam" id="3.30.70.240:FF:000007">
    <property type="entry name" value="Translation factor GUF1, mitochondrial"/>
    <property type="match status" value="1"/>
</dbReference>
<evidence type="ECO:0000256" key="8">
    <source>
        <dbReference type="HAMAP-Rule" id="MF_03137"/>
    </source>
</evidence>
<dbReference type="NCBIfam" id="TIGR01393">
    <property type="entry name" value="lepA"/>
    <property type="match status" value="1"/>
</dbReference>
<dbReference type="STRING" id="51028.A0A0N4V388"/>
<dbReference type="GO" id="GO:0003924">
    <property type="term" value="F:GTPase activity"/>
    <property type="evidence" value="ECO:0007669"/>
    <property type="project" value="UniProtKB-UniRule"/>
</dbReference>
<dbReference type="CDD" id="cd01890">
    <property type="entry name" value="LepA"/>
    <property type="match status" value="1"/>
</dbReference>
<dbReference type="InterPro" id="IPR038363">
    <property type="entry name" value="LepA_C_sf"/>
</dbReference>
<dbReference type="InterPro" id="IPR027417">
    <property type="entry name" value="P-loop_NTPase"/>
</dbReference>
<evidence type="ECO:0000259" key="9">
    <source>
        <dbReference type="PROSITE" id="PS51722"/>
    </source>
</evidence>
<dbReference type="AlphaFoldDB" id="A0A0N4V388"/>
<dbReference type="CDD" id="cd03709">
    <property type="entry name" value="lepA_C"/>
    <property type="match status" value="1"/>
</dbReference>
<sequence>MALIKSRLIWQCGQIRFFSEMPKIQKLTRYSDLSLFTPEKIRNFCIVAHVDHGKSTLADRILELTGVINPGHEDQVLDKLQVERERGITVKAQTCSMIYKDYLLNLIDTPGHVDFSFEVSRSLSACDGVILLVAANQGVQAQTVANFWLSLERNLNILPVINKIDLKGVNVAQVESQLYNLFGFEKNEIIHISAKNGDGVSSVLEAVLQRFSAPKGSREKYFQSMIFDSWFDRFRGAIACVKVEQGILKKGQKIRSFRNCKDYEVAEVGVMHPNMVPLDTLYAGQVGYVIANMKTTLEAAAGEILYEPAIPPSTIIAPEFKPCKPTVYAGLFPVEISDYDQLKQAVDRLCLNDPSVIISPAVSPVLGMGWRVGFLGLLHMEVFGARLSNEYDAEVIFTAPNIEFKAIIKQNETIRKKRYEGKSEIDISDPSKFPNPADVEKFLEPMAKLRVIIPTEHLGVVCRLCSEARGVKGEVTSLDESRLMLDWRLPLAEIVVDFFDQLKQATSGYASFDYEHDGYEETSLTKLCISINNKAVDEFSQVLPNSMVKERAKFLVFRLKNEIPRQQYEVVIKATCGDSTKPIVQSKIAAMKKDFTELLKGNFGGGGMERLKKKLLHQKEGKARLKKIGNVQIPKEAFINIFKS</sequence>
<dbReference type="SUPFAM" id="SSF50447">
    <property type="entry name" value="Translation proteins"/>
    <property type="match status" value="1"/>
</dbReference>
<evidence type="ECO:0000256" key="3">
    <source>
        <dbReference type="ARBA" id="ARBA00022792"/>
    </source>
</evidence>
<dbReference type="GO" id="GO:0005743">
    <property type="term" value="C:mitochondrial inner membrane"/>
    <property type="evidence" value="ECO:0007669"/>
    <property type="project" value="UniProtKB-SubCell"/>
</dbReference>
<dbReference type="InterPro" id="IPR031157">
    <property type="entry name" value="G_TR_CS"/>
</dbReference>
<proteinExistence type="inferred from homology"/>
<dbReference type="InterPro" id="IPR035654">
    <property type="entry name" value="LepA_IV"/>
</dbReference>
<comment type="similarity">
    <text evidence="1">Belongs to the TRAFAC class translation factor GTPase superfamily. Classic translation factor GTPase family. LepA subfamily.</text>
</comment>
<dbReference type="FunFam" id="3.30.70.870:FF:000004">
    <property type="entry name" value="Translation factor GUF1, mitochondrial"/>
    <property type="match status" value="1"/>
</dbReference>
<keyword evidence="3 8" id="KW-0999">Mitochondrion inner membrane</keyword>
<dbReference type="Pfam" id="PF03144">
    <property type="entry name" value="GTP_EFTU_D2"/>
    <property type="match status" value="1"/>
</dbReference>
<dbReference type="EC" id="3.6.5.n1" evidence="8"/>
<dbReference type="PROSITE" id="PS51722">
    <property type="entry name" value="G_TR_2"/>
    <property type="match status" value="1"/>
</dbReference>
<feature type="binding site" evidence="8">
    <location>
        <begin position="108"/>
        <end position="112"/>
    </location>
    <ligand>
        <name>GTP</name>
        <dbReference type="ChEBI" id="CHEBI:37565"/>
    </ligand>
</feature>
<dbReference type="GO" id="GO:0005759">
    <property type="term" value="C:mitochondrial matrix"/>
    <property type="evidence" value="ECO:0007669"/>
    <property type="project" value="UniProtKB-UniRule"/>
</dbReference>
<dbReference type="HAMAP" id="MF_00071">
    <property type="entry name" value="LepA"/>
    <property type="match status" value="1"/>
</dbReference>
<keyword evidence="11" id="KW-1185">Reference proteome</keyword>
<dbReference type="SUPFAM" id="SSF52540">
    <property type="entry name" value="P-loop containing nucleoside triphosphate hydrolases"/>
    <property type="match status" value="1"/>
</dbReference>
<dbReference type="Gene3D" id="2.40.30.10">
    <property type="entry name" value="Translation factors"/>
    <property type="match status" value="1"/>
</dbReference>
<evidence type="ECO:0000256" key="5">
    <source>
        <dbReference type="ARBA" id="ARBA00023128"/>
    </source>
</evidence>
<dbReference type="Pfam" id="PF00009">
    <property type="entry name" value="GTP_EFTU"/>
    <property type="match status" value="1"/>
</dbReference>
<dbReference type="EMBL" id="UXUI01007797">
    <property type="protein sequence ID" value="VDD89464.1"/>
    <property type="molecule type" value="Genomic_DNA"/>
</dbReference>
<dbReference type="GO" id="GO:0006412">
    <property type="term" value="P:translation"/>
    <property type="evidence" value="ECO:0007669"/>
    <property type="project" value="UniProtKB-KW"/>
</dbReference>
<dbReference type="InterPro" id="IPR035647">
    <property type="entry name" value="EFG_III/V"/>
</dbReference>
<comment type="subcellular location">
    <subcellularLocation>
        <location evidence="8">Mitochondrion inner membrane</location>
        <topology evidence="8">Peripheral membrane protein</topology>
        <orientation evidence="8">Matrix side</orientation>
    </subcellularLocation>
</comment>
<dbReference type="InterPro" id="IPR000640">
    <property type="entry name" value="EFG_V-like"/>
</dbReference>
<dbReference type="Proteomes" id="UP000274131">
    <property type="component" value="Unassembled WGS sequence"/>
</dbReference>
<dbReference type="InterPro" id="IPR009000">
    <property type="entry name" value="Transl_B-barrel_sf"/>
</dbReference>
<dbReference type="PRINTS" id="PR00315">
    <property type="entry name" value="ELONGATNFCT"/>
</dbReference>
<protein>
    <recommendedName>
        <fullName evidence="8">Translation factor GUF1 homolog, mitochondrial</fullName>
        <ecNumber evidence="8">3.6.5.n1</ecNumber>
    </recommendedName>
    <alternativeName>
        <fullName evidence="8">Elongation factor 4 homolog</fullName>
        <shortName evidence="8">EF-4</shortName>
    </alternativeName>
    <alternativeName>
        <fullName evidence="8">GTPase GUF1 homolog</fullName>
    </alternativeName>
    <alternativeName>
        <fullName evidence="8">Ribosomal back-translocase</fullName>
    </alternativeName>
</protein>
<dbReference type="InterPro" id="IPR013842">
    <property type="entry name" value="LepA_CTD"/>
</dbReference>
<dbReference type="PANTHER" id="PTHR43512">
    <property type="entry name" value="TRANSLATION FACTOR GUF1-RELATED"/>
    <property type="match status" value="1"/>
</dbReference>